<dbReference type="AlphaFoldDB" id="A0AA96Y608"/>
<reference evidence="9" key="1">
    <citation type="submission" date="2020-05" db="EMBL/GenBank/DDBJ databases">
        <authorList>
            <person name="Zhu T."/>
            <person name="Keshari N."/>
            <person name="Lu X."/>
        </authorList>
    </citation>
    <scope>NUCLEOTIDE SEQUENCE</scope>
    <source>
        <strain evidence="9">NK1-22</strain>
    </source>
</reference>
<evidence type="ECO:0000313" key="9">
    <source>
        <dbReference type="EMBL" id="WOB43309.1"/>
    </source>
</evidence>
<keyword evidence="3" id="KW-0645">Protease</keyword>
<feature type="transmembrane region" description="Helical" evidence="8">
    <location>
        <begin position="257"/>
        <end position="281"/>
    </location>
</feature>
<evidence type="ECO:0000256" key="4">
    <source>
        <dbReference type="ARBA" id="ARBA00022692"/>
    </source>
</evidence>
<dbReference type="InterPro" id="IPR026392">
    <property type="entry name" value="Exo/Archaeosortase_dom"/>
</dbReference>
<feature type="transmembrane region" description="Helical" evidence="8">
    <location>
        <begin position="227"/>
        <end position="245"/>
    </location>
</feature>
<dbReference type="Pfam" id="PF09721">
    <property type="entry name" value="Exosortase_EpsH"/>
    <property type="match status" value="1"/>
</dbReference>
<evidence type="ECO:0000256" key="1">
    <source>
        <dbReference type="ARBA" id="ARBA00004651"/>
    </source>
</evidence>
<dbReference type="GO" id="GO:0008233">
    <property type="term" value="F:peptidase activity"/>
    <property type="evidence" value="ECO:0007669"/>
    <property type="project" value="UniProtKB-KW"/>
</dbReference>
<dbReference type="NCBIfam" id="NF033464">
    <property type="entry name" value="cyanoexo_CrtC"/>
    <property type="match status" value="1"/>
</dbReference>
<dbReference type="GO" id="GO:0006508">
    <property type="term" value="P:proteolysis"/>
    <property type="evidence" value="ECO:0007669"/>
    <property type="project" value="UniProtKB-KW"/>
</dbReference>
<protein>
    <submittedName>
        <fullName evidence="9">Cyanoexosortase C</fullName>
    </submittedName>
</protein>
<keyword evidence="6 8" id="KW-1133">Transmembrane helix</keyword>
<evidence type="ECO:0000256" key="2">
    <source>
        <dbReference type="ARBA" id="ARBA00022475"/>
    </source>
</evidence>
<evidence type="ECO:0000256" key="3">
    <source>
        <dbReference type="ARBA" id="ARBA00022670"/>
    </source>
</evidence>
<sequence>MSQTKSRKKKRPSILQSLRSSIRQSVHNAILPWLKASVKTWHGRLVLAGLTVGLCYLPAWLPGLITRAAQGSAGLPLLSVMVFLGLQQLWKRRDQLAQMHASEEDQFLGHLLIGCSVLLFPFCRFAIWPQSILWLLALAGIACSTWGVSFFWRYPVAVGMLALTAYPKPGVMARLVWTALTPPEFLERIMAQAGATALRVIGHPAIADGTVVALPQGAVDVDWGCNGFNMAFTMAAAGLIMGLFLKQTWLKVLGMMAIGAVLALIFNVPRIMLLTIASVYWGDAAFKFWHGHWGGQLFSSVLFTFYYYAAMALANRRRPA</sequence>
<dbReference type="InterPro" id="IPR019127">
    <property type="entry name" value="Exosortase"/>
</dbReference>
<feature type="transmembrane region" description="Helical" evidence="8">
    <location>
        <begin position="45"/>
        <end position="62"/>
    </location>
</feature>
<organism evidence="9">
    <name type="scientific">Thermoleptolyngbya oregonensis NK1-22</name>
    <dbReference type="NCBI Taxonomy" id="2547457"/>
    <lineage>
        <taxon>Bacteria</taxon>
        <taxon>Bacillati</taxon>
        <taxon>Cyanobacteriota</taxon>
        <taxon>Cyanophyceae</taxon>
        <taxon>Oculatellales</taxon>
        <taxon>Oculatellaceae</taxon>
        <taxon>Thermoleptolyngbya</taxon>
    </lineage>
</organism>
<dbReference type="KEGG" id="tog:HNI00_09170"/>
<keyword evidence="2" id="KW-1003">Cell membrane</keyword>
<comment type="subcellular location">
    <subcellularLocation>
        <location evidence="1">Cell membrane</location>
        <topology evidence="1">Multi-pass membrane protein</topology>
    </subcellularLocation>
</comment>
<dbReference type="NCBIfam" id="TIGR04178">
    <property type="entry name" value="exo_archaeo"/>
    <property type="match status" value="1"/>
</dbReference>
<keyword evidence="4 8" id="KW-0812">Transmembrane</keyword>
<evidence type="ECO:0000256" key="8">
    <source>
        <dbReference type="SAM" id="Phobius"/>
    </source>
</evidence>
<feature type="transmembrane region" description="Helical" evidence="8">
    <location>
        <begin position="293"/>
        <end position="314"/>
    </location>
</feature>
<proteinExistence type="predicted"/>
<dbReference type="EMBL" id="CP053540">
    <property type="protein sequence ID" value="WOB43309.1"/>
    <property type="molecule type" value="Genomic_DNA"/>
</dbReference>
<keyword evidence="5" id="KW-0378">Hydrolase</keyword>
<dbReference type="GO" id="GO:0005886">
    <property type="term" value="C:plasma membrane"/>
    <property type="evidence" value="ECO:0007669"/>
    <property type="project" value="UniProtKB-SubCell"/>
</dbReference>
<evidence type="ECO:0000256" key="5">
    <source>
        <dbReference type="ARBA" id="ARBA00022801"/>
    </source>
</evidence>
<feature type="transmembrane region" description="Helical" evidence="8">
    <location>
        <begin position="133"/>
        <end position="152"/>
    </location>
</feature>
<feature type="transmembrane region" description="Helical" evidence="8">
    <location>
        <begin position="107"/>
        <end position="127"/>
    </location>
</feature>
<keyword evidence="7 8" id="KW-0472">Membrane</keyword>
<gene>
    <name evidence="9" type="primary">crtC</name>
    <name evidence="9" type="ORF">HNI00_09170</name>
</gene>
<feature type="transmembrane region" description="Helical" evidence="8">
    <location>
        <begin position="68"/>
        <end position="86"/>
    </location>
</feature>
<evidence type="ECO:0000256" key="6">
    <source>
        <dbReference type="ARBA" id="ARBA00022989"/>
    </source>
</evidence>
<evidence type="ECO:0000256" key="7">
    <source>
        <dbReference type="ARBA" id="ARBA00023136"/>
    </source>
</evidence>
<name>A0AA96Y608_9CYAN</name>
<dbReference type="RefSeq" id="WP_316792668.1">
    <property type="nucleotide sequence ID" value="NZ_CP053540.1"/>
</dbReference>
<accession>A0AA96Y608</accession>